<feature type="compositionally biased region" description="Basic and acidic residues" evidence="1">
    <location>
        <begin position="209"/>
        <end position="231"/>
    </location>
</feature>
<reference evidence="2 3" key="1">
    <citation type="journal article" date="2007" name="Nature">
        <title>Evolution of genes and genomes on the Drosophila phylogeny.</title>
        <authorList>
            <consortium name="Drosophila 12 Genomes Consortium"/>
            <person name="Clark A.G."/>
            <person name="Eisen M.B."/>
            <person name="Smith D.R."/>
            <person name="Bergman C.M."/>
            <person name="Oliver B."/>
            <person name="Markow T.A."/>
            <person name="Kaufman T.C."/>
            <person name="Kellis M."/>
            <person name="Gelbart W."/>
            <person name="Iyer V.N."/>
            <person name="Pollard D.A."/>
            <person name="Sackton T.B."/>
            <person name="Larracuente A.M."/>
            <person name="Singh N.D."/>
            <person name="Abad J.P."/>
            <person name="Abt D.N."/>
            <person name="Adryan B."/>
            <person name="Aguade M."/>
            <person name="Akashi H."/>
            <person name="Anderson W.W."/>
            <person name="Aquadro C.F."/>
            <person name="Ardell D.H."/>
            <person name="Arguello R."/>
            <person name="Artieri C.G."/>
            <person name="Barbash D.A."/>
            <person name="Barker D."/>
            <person name="Barsanti P."/>
            <person name="Batterham P."/>
            <person name="Batzoglou S."/>
            <person name="Begun D."/>
            <person name="Bhutkar A."/>
            <person name="Blanco E."/>
            <person name="Bosak S.A."/>
            <person name="Bradley R.K."/>
            <person name="Brand A.D."/>
            <person name="Brent M.R."/>
            <person name="Brooks A.N."/>
            <person name="Brown R.H."/>
            <person name="Butlin R.K."/>
            <person name="Caggese C."/>
            <person name="Calvi B.R."/>
            <person name="Bernardo de Carvalho A."/>
            <person name="Caspi A."/>
            <person name="Castrezana S."/>
            <person name="Celniker S.E."/>
            <person name="Chang J.L."/>
            <person name="Chapple C."/>
            <person name="Chatterji S."/>
            <person name="Chinwalla A."/>
            <person name="Civetta A."/>
            <person name="Clifton S.W."/>
            <person name="Comeron J.M."/>
            <person name="Costello J.C."/>
            <person name="Coyne J.A."/>
            <person name="Daub J."/>
            <person name="David R.G."/>
            <person name="Delcher A.L."/>
            <person name="Delehaunty K."/>
            <person name="Do C.B."/>
            <person name="Ebling H."/>
            <person name="Edwards K."/>
            <person name="Eickbush T."/>
            <person name="Evans J.D."/>
            <person name="Filipski A."/>
            <person name="Findeiss S."/>
            <person name="Freyhult E."/>
            <person name="Fulton L."/>
            <person name="Fulton R."/>
            <person name="Garcia A.C."/>
            <person name="Gardiner A."/>
            <person name="Garfield D.A."/>
            <person name="Garvin B.E."/>
            <person name="Gibson G."/>
            <person name="Gilbert D."/>
            <person name="Gnerre S."/>
            <person name="Godfrey J."/>
            <person name="Good R."/>
            <person name="Gotea V."/>
            <person name="Gravely B."/>
            <person name="Greenberg A.J."/>
            <person name="Griffiths-Jones S."/>
            <person name="Gross S."/>
            <person name="Guigo R."/>
            <person name="Gustafson E.A."/>
            <person name="Haerty W."/>
            <person name="Hahn M.W."/>
            <person name="Halligan D.L."/>
            <person name="Halpern A.L."/>
            <person name="Halter G.M."/>
            <person name="Han M.V."/>
            <person name="Heger A."/>
            <person name="Hillier L."/>
            <person name="Hinrichs A.S."/>
            <person name="Holmes I."/>
            <person name="Hoskins R.A."/>
            <person name="Hubisz M.J."/>
            <person name="Hultmark D."/>
            <person name="Huntley M.A."/>
            <person name="Jaffe D.B."/>
            <person name="Jagadeeshan S."/>
            <person name="Jeck W.R."/>
            <person name="Johnson J."/>
            <person name="Jones C.D."/>
            <person name="Jordan W.C."/>
            <person name="Karpen G.H."/>
            <person name="Kataoka E."/>
            <person name="Keightley P.D."/>
            <person name="Kheradpour P."/>
            <person name="Kirkness E.F."/>
            <person name="Koerich L.B."/>
            <person name="Kristiansen K."/>
            <person name="Kudrna D."/>
            <person name="Kulathinal R.J."/>
            <person name="Kumar S."/>
            <person name="Kwok R."/>
            <person name="Lander E."/>
            <person name="Langley C.H."/>
            <person name="Lapoint R."/>
            <person name="Lazzaro B.P."/>
            <person name="Lee S.J."/>
            <person name="Levesque L."/>
            <person name="Li R."/>
            <person name="Lin C.F."/>
            <person name="Lin M.F."/>
            <person name="Lindblad-Toh K."/>
            <person name="Llopart A."/>
            <person name="Long M."/>
            <person name="Low L."/>
            <person name="Lozovsky E."/>
            <person name="Lu J."/>
            <person name="Luo M."/>
            <person name="Machado C.A."/>
            <person name="Makalowski W."/>
            <person name="Marzo M."/>
            <person name="Matsuda M."/>
            <person name="Matzkin L."/>
            <person name="McAllister B."/>
            <person name="McBride C.S."/>
            <person name="McKernan B."/>
            <person name="McKernan K."/>
            <person name="Mendez-Lago M."/>
            <person name="Minx P."/>
            <person name="Mollenhauer M.U."/>
            <person name="Montooth K."/>
            <person name="Mount S.M."/>
            <person name="Mu X."/>
            <person name="Myers E."/>
            <person name="Negre B."/>
            <person name="Newfeld S."/>
            <person name="Nielsen R."/>
            <person name="Noor M.A."/>
            <person name="O'Grady P."/>
            <person name="Pachter L."/>
            <person name="Papaceit M."/>
            <person name="Parisi M.J."/>
            <person name="Parisi M."/>
            <person name="Parts L."/>
            <person name="Pedersen J.S."/>
            <person name="Pesole G."/>
            <person name="Phillippy A.M."/>
            <person name="Ponting C.P."/>
            <person name="Pop M."/>
            <person name="Porcelli D."/>
            <person name="Powell J.R."/>
            <person name="Prohaska S."/>
            <person name="Pruitt K."/>
            <person name="Puig M."/>
            <person name="Quesneville H."/>
            <person name="Ram K.R."/>
            <person name="Rand D."/>
            <person name="Rasmussen M.D."/>
            <person name="Reed L.K."/>
            <person name="Reenan R."/>
            <person name="Reily A."/>
            <person name="Remington K.A."/>
            <person name="Rieger T.T."/>
            <person name="Ritchie M.G."/>
            <person name="Robin C."/>
            <person name="Rogers Y.H."/>
            <person name="Rohde C."/>
            <person name="Rozas J."/>
            <person name="Rubenfield M.J."/>
            <person name="Ruiz A."/>
            <person name="Russo S."/>
            <person name="Salzberg S.L."/>
            <person name="Sanchez-Gracia A."/>
            <person name="Saranga D.J."/>
            <person name="Sato H."/>
            <person name="Schaeffer S.W."/>
            <person name="Schatz M.C."/>
            <person name="Schlenke T."/>
            <person name="Schwartz R."/>
            <person name="Segarra C."/>
            <person name="Singh R.S."/>
            <person name="Sirot L."/>
            <person name="Sirota M."/>
            <person name="Sisneros N.B."/>
            <person name="Smith C.D."/>
            <person name="Smith T.F."/>
            <person name="Spieth J."/>
            <person name="Stage D.E."/>
            <person name="Stark A."/>
            <person name="Stephan W."/>
            <person name="Strausberg R.L."/>
            <person name="Strempel S."/>
            <person name="Sturgill D."/>
            <person name="Sutton G."/>
            <person name="Sutton G.G."/>
            <person name="Tao W."/>
            <person name="Teichmann S."/>
            <person name="Tobari Y.N."/>
            <person name="Tomimura Y."/>
            <person name="Tsolas J.M."/>
            <person name="Valente V.L."/>
            <person name="Venter E."/>
            <person name="Venter J.C."/>
            <person name="Vicario S."/>
            <person name="Vieira F.G."/>
            <person name="Vilella A.J."/>
            <person name="Villasante A."/>
            <person name="Walenz B."/>
            <person name="Wang J."/>
            <person name="Wasserman M."/>
            <person name="Watts T."/>
            <person name="Wilson D."/>
            <person name="Wilson R.K."/>
            <person name="Wing R.A."/>
            <person name="Wolfner M.F."/>
            <person name="Wong A."/>
            <person name="Wong G.K."/>
            <person name="Wu C.I."/>
            <person name="Wu G."/>
            <person name="Yamamoto D."/>
            <person name="Yang H.P."/>
            <person name="Yang S.P."/>
            <person name="Yorke J.A."/>
            <person name="Yoshida K."/>
            <person name="Zdobnov E."/>
            <person name="Zhang P."/>
            <person name="Zhang Y."/>
            <person name="Zimin A.V."/>
            <person name="Baldwin J."/>
            <person name="Abdouelleil A."/>
            <person name="Abdulkadir J."/>
            <person name="Abebe A."/>
            <person name="Abera B."/>
            <person name="Abreu J."/>
            <person name="Acer S.C."/>
            <person name="Aftuck L."/>
            <person name="Alexander A."/>
            <person name="An P."/>
            <person name="Anderson E."/>
            <person name="Anderson S."/>
            <person name="Arachi H."/>
            <person name="Azer M."/>
            <person name="Bachantsang P."/>
            <person name="Barry A."/>
            <person name="Bayul T."/>
            <person name="Berlin A."/>
            <person name="Bessette D."/>
            <person name="Bloom T."/>
            <person name="Blye J."/>
            <person name="Boguslavskiy L."/>
            <person name="Bonnet C."/>
            <person name="Boukhgalter B."/>
            <person name="Bourzgui I."/>
            <person name="Brown A."/>
            <person name="Cahill P."/>
            <person name="Channer S."/>
            <person name="Cheshatsang Y."/>
            <person name="Chuda L."/>
            <person name="Citroen M."/>
            <person name="Collymore A."/>
            <person name="Cooke P."/>
            <person name="Costello M."/>
            <person name="D'Aco K."/>
            <person name="Daza R."/>
            <person name="De Haan G."/>
            <person name="DeGray S."/>
            <person name="DeMaso C."/>
            <person name="Dhargay N."/>
            <person name="Dooley K."/>
            <person name="Dooley E."/>
            <person name="Doricent M."/>
            <person name="Dorje P."/>
            <person name="Dorjee K."/>
            <person name="Dupes A."/>
            <person name="Elong R."/>
            <person name="Falk J."/>
            <person name="Farina A."/>
            <person name="Faro S."/>
            <person name="Ferguson D."/>
            <person name="Fisher S."/>
            <person name="Foley C.D."/>
            <person name="Franke A."/>
            <person name="Friedrich D."/>
            <person name="Gadbois L."/>
            <person name="Gearin G."/>
            <person name="Gearin C.R."/>
            <person name="Giannoukos G."/>
            <person name="Goode T."/>
            <person name="Graham J."/>
            <person name="Grandbois E."/>
            <person name="Grewal S."/>
            <person name="Gyaltsen K."/>
            <person name="Hafez N."/>
            <person name="Hagos B."/>
            <person name="Hall J."/>
            <person name="Henson C."/>
            <person name="Hollinger A."/>
            <person name="Honan T."/>
            <person name="Huard M.D."/>
            <person name="Hughes L."/>
            <person name="Hurhula B."/>
            <person name="Husby M.E."/>
            <person name="Kamat A."/>
            <person name="Kanga B."/>
            <person name="Kashin S."/>
            <person name="Khazanovich D."/>
            <person name="Kisner P."/>
            <person name="Lance K."/>
            <person name="Lara M."/>
            <person name="Lee W."/>
            <person name="Lennon N."/>
            <person name="Letendre F."/>
            <person name="LeVine R."/>
            <person name="Lipovsky A."/>
            <person name="Liu X."/>
            <person name="Liu J."/>
            <person name="Liu S."/>
            <person name="Lokyitsang T."/>
            <person name="Lokyitsang Y."/>
            <person name="Lubonja R."/>
            <person name="Lui A."/>
            <person name="MacDonald P."/>
            <person name="Magnisalis V."/>
            <person name="Maru K."/>
            <person name="Matthews C."/>
            <person name="McCusker W."/>
            <person name="McDonough S."/>
            <person name="Mehta T."/>
            <person name="Meldrim J."/>
            <person name="Meneus L."/>
            <person name="Mihai O."/>
            <person name="Mihalev A."/>
            <person name="Mihova T."/>
            <person name="Mittelman R."/>
            <person name="Mlenga V."/>
            <person name="Montmayeur A."/>
            <person name="Mulrain L."/>
            <person name="Navidi A."/>
            <person name="Naylor J."/>
            <person name="Negash T."/>
            <person name="Nguyen T."/>
            <person name="Nguyen N."/>
            <person name="Nicol R."/>
            <person name="Norbu C."/>
            <person name="Norbu N."/>
            <person name="Novod N."/>
            <person name="O'Neill B."/>
            <person name="Osman S."/>
            <person name="Markiewicz E."/>
            <person name="Oyono O.L."/>
            <person name="Patti C."/>
            <person name="Phunkhang P."/>
            <person name="Pierre F."/>
            <person name="Priest M."/>
            <person name="Raghuraman S."/>
            <person name="Rege F."/>
            <person name="Reyes R."/>
            <person name="Rise C."/>
            <person name="Rogov P."/>
            <person name="Ross K."/>
            <person name="Ryan E."/>
            <person name="Settipalli S."/>
            <person name="Shea T."/>
            <person name="Sherpa N."/>
            <person name="Shi L."/>
            <person name="Shih D."/>
            <person name="Sparrow T."/>
            <person name="Spaulding J."/>
            <person name="Stalker J."/>
            <person name="Stange-Thomann N."/>
            <person name="Stavropoulos S."/>
            <person name="Stone C."/>
            <person name="Strader C."/>
            <person name="Tesfaye S."/>
            <person name="Thomson T."/>
            <person name="Thoulutsang Y."/>
            <person name="Thoulutsang D."/>
            <person name="Topham K."/>
            <person name="Topping I."/>
            <person name="Tsamla T."/>
            <person name="Vassiliev H."/>
            <person name="Vo A."/>
            <person name="Wangchuk T."/>
            <person name="Wangdi T."/>
            <person name="Weiand M."/>
            <person name="Wilkinson J."/>
            <person name="Wilson A."/>
            <person name="Yadav S."/>
            <person name="Young G."/>
            <person name="Yu Q."/>
            <person name="Zembek L."/>
            <person name="Zhong D."/>
            <person name="Zimmer A."/>
            <person name="Zwirko Z."/>
            <person name="Jaffe D.B."/>
            <person name="Alvarez P."/>
            <person name="Brockman W."/>
            <person name="Butler J."/>
            <person name="Chin C."/>
            <person name="Gnerre S."/>
            <person name="Grabherr M."/>
            <person name="Kleber M."/>
            <person name="Mauceli E."/>
            <person name="MacCallum I."/>
        </authorList>
    </citation>
    <scope>NUCLEOTIDE SEQUENCE [LARGE SCALE GENOMIC DNA]</scope>
    <source>
        <strain evidence="3">MSH-3 / Tucson 14011-0111.49</strain>
    </source>
</reference>
<dbReference type="PhylomeDB" id="B4G8C4"/>
<dbReference type="GO" id="GO:0005814">
    <property type="term" value="C:centriole"/>
    <property type="evidence" value="ECO:0007669"/>
    <property type="project" value="EnsemblMetazoa"/>
</dbReference>
<accession>B4G8C4</accession>
<keyword evidence="3" id="KW-1185">Reference proteome</keyword>
<dbReference type="OrthoDB" id="10028852at2759"/>
<dbReference type="OMA" id="VLIAQIC"/>
<evidence type="ECO:0000313" key="3">
    <source>
        <dbReference type="Proteomes" id="UP000008744"/>
    </source>
</evidence>
<proteinExistence type="predicted"/>
<dbReference type="Proteomes" id="UP000008744">
    <property type="component" value="Unassembled WGS sequence"/>
</dbReference>
<organism evidence="3">
    <name type="scientific">Drosophila persimilis</name>
    <name type="common">Fruit fly</name>
    <dbReference type="NCBI Taxonomy" id="7234"/>
    <lineage>
        <taxon>Eukaryota</taxon>
        <taxon>Metazoa</taxon>
        <taxon>Ecdysozoa</taxon>
        <taxon>Arthropoda</taxon>
        <taxon>Hexapoda</taxon>
        <taxon>Insecta</taxon>
        <taxon>Pterygota</taxon>
        <taxon>Neoptera</taxon>
        <taxon>Endopterygota</taxon>
        <taxon>Diptera</taxon>
        <taxon>Brachycera</taxon>
        <taxon>Muscomorpha</taxon>
        <taxon>Ephydroidea</taxon>
        <taxon>Drosophilidae</taxon>
        <taxon>Drosophila</taxon>
        <taxon>Sophophora</taxon>
    </lineage>
</organism>
<name>B4G8C4_DROPE</name>
<protein>
    <submittedName>
        <fullName evidence="2">GL18866</fullName>
    </submittedName>
</protein>
<sequence>MDDPRKTMEMLLAEEGQSQREVEIIVERSTTTVDHSISMWSVDRTVTSVTSTATVVMAPSRQPGGVGVAQRPLRNTPPATVLWQHPDMQDLSSTLSFHAGSVATVQRSRSATLVDHMSQMMEHLQPKMETVQSKKKRSMSCSPKNWMRAVRPSLQEGQPRLEQPRQMYPNLEQPRQEHLNQEPRRQAYPGLEQPRQEQPRQVYPSLEQPRQEQPRQDQPRQEQSRQEHLDREIDRIIRNTLKEGTVPAILVDGLRNYLRSNRDQRFNQLMKLQHDQRVRIQREFDRQQQVLIAQICTETDLTAYRYAIPQEQPECTRNRF</sequence>
<dbReference type="HOGENOM" id="CLU_869503_0_0_1"/>
<evidence type="ECO:0000313" key="2">
    <source>
        <dbReference type="EMBL" id="EDW28604.1"/>
    </source>
</evidence>
<dbReference type="AlphaFoldDB" id="B4G8C4"/>
<feature type="region of interest" description="Disordered" evidence="1">
    <location>
        <begin position="126"/>
        <end position="146"/>
    </location>
</feature>
<dbReference type="STRING" id="7234.B4G8C4"/>
<feature type="region of interest" description="Disordered" evidence="1">
    <location>
        <begin position="187"/>
        <end position="231"/>
    </location>
</feature>
<evidence type="ECO:0000256" key="1">
    <source>
        <dbReference type="SAM" id="MobiDB-lite"/>
    </source>
</evidence>
<gene>
    <name evidence="2" type="primary">Dper\GL18866</name>
    <name evidence="2" type="ORF">Dper_GL18866</name>
</gene>
<dbReference type="EMBL" id="CH479180">
    <property type="protein sequence ID" value="EDW28604.1"/>
    <property type="molecule type" value="Genomic_DNA"/>
</dbReference>
<dbReference type="GO" id="GO:0061511">
    <property type="term" value="P:centriole elongation"/>
    <property type="evidence" value="ECO:0007669"/>
    <property type="project" value="EnsemblMetazoa"/>
</dbReference>